<gene>
    <name evidence="1" type="ORF">GMARGA_LOCUS28369</name>
</gene>
<sequence length="102" mass="11960">MAHFLFNSVFTETHPELDSLNTSILALQNTYQSTYSGDIEEDKINLIEEEKEISILADEQLYNIETKKNMLLLATLNALTRKENTIEHKNDKKYLTNEYRFD</sequence>
<dbReference type="EMBL" id="CAJVQB010036174">
    <property type="protein sequence ID" value="CAG8823553.1"/>
    <property type="molecule type" value="Genomic_DNA"/>
</dbReference>
<keyword evidence="2" id="KW-1185">Reference proteome</keyword>
<feature type="non-terminal residue" evidence="1">
    <location>
        <position position="102"/>
    </location>
</feature>
<dbReference type="Proteomes" id="UP000789901">
    <property type="component" value="Unassembled WGS sequence"/>
</dbReference>
<organism evidence="1 2">
    <name type="scientific">Gigaspora margarita</name>
    <dbReference type="NCBI Taxonomy" id="4874"/>
    <lineage>
        <taxon>Eukaryota</taxon>
        <taxon>Fungi</taxon>
        <taxon>Fungi incertae sedis</taxon>
        <taxon>Mucoromycota</taxon>
        <taxon>Glomeromycotina</taxon>
        <taxon>Glomeromycetes</taxon>
        <taxon>Diversisporales</taxon>
        <taxon>Gigasporaceae</taxon>
        <taxon>Gigaspora</taxon>
    </lineage>
</organism>
<reference evidence="1 2" key="1">
    <citation type="submission" date="2021-06" db="EMBL/GenBank/DDBJ databases">
        <authorList>
            <person name="Kallberg Y."/>
            <person name="Tangrot J."/>
            <person name="Rosling A."/>
        </authorList>
    </citation>
    <scope>NUCLEOTIDE SEQUENCE [LARGE SCALE GENOMIC DNA]</scope>
    <source>
        <strain evidence="1 2">120-4 pot B 10/14</strain>
    </source>
</reference>
<protein>
    <submittedName>
        <fullName evidence="1">1688_t:CDS:1</fullName>
    </submittedName>
</protein>
<proteinExistence type="predicted"/>
<evidence type="ECO:0000313" key="2">
    <source>
        <dbReference type="Proteomes" id="UP000789901"/>
    </source>
</evidence>
<accession>A0ABN7WBE5</accession>
<comment type="caution">
    <text evidence="1">The sequence shown here is derived from an EMBL/GenBank/DDBJ whole genome shotgun (WGS) entry which is preliminary data.</text>
</comment>
<evidence type="ECO:0000313" key="1">
    <source>
        <dbReference type="EMBL" id="CAG8823553.1"/>
    </source>
</evidence>
<name>A0ABN7WBE5_GIGMA</name>